<name>A0A085WSI4_9BACT</name>
<comment type="caution">
    <text evidence="2">The sequence shown here is derived from an EMBL/GenBank/DDBJ whole genome shotgun (WGS) entry which is preliminary data.</text>
</comment>
<dbReference type="STRING" id="394096.DB31_5689"/>
<dbReference type="InterPro" id="IPR028098">
    <property type="entry name" value="Glyco_trans_4-like_N"/>
</dbReference>
<dbReference type="Gene3D" id="3.40.50.2000">
    <property type="entry name" value="Glycogen Phosphorylase B"/>
    <property type="match status" value="2"/>
</dbReference>
<dbReference type="EMBL" id="JMCB01000003">
    <property type="protein sequence ID" value="KFE70647.1"/>
    <property type="molecule type" value="Genomic_DNA"/>
</dbReference>
<dbReference type="Pfam" id="PF13439">
    <property type="entry name" value="Glyco_transf_4"/>
    <property type="match status" value="1"/>
</dbReference>
<organism evidence="2 3">
    <name type="scientific">Hyalangium minutum</name>
    <dbReference type="NCBI Taxonomy" id="394096"/>
    <lineage>
        <taxon>Bacteria</taxon>
        <taxon>Pseudomonadati</taxon>
        <taxon>Myxococcota</taxon>
        <taxon>Myxococcia</taxon>
        <taxon>Myxococcales</taxon>
        <taxon>Cystobacterineae</taxon>
        <taxon>Archangiaceae</taxon>
        <taxon>Hyalangium</taxon>
    </lineage>
</organism>
<dbReference type="SUPFAM" id="SSF53756">
    <property type="entry name" value="UDP-Glycosyltransferase/glycogen phosphorylase"/>
    <property type="match status" value="1"/>
</dbReference>
<keyword evidence="3" id="KW-1185">Reference proteome</keyword>
<evidence type="ECO:0000259" key="1">
    <source>
        <dbReference type="Pfam" id="PF13439"/>
    </source>
</evidence>
<dbReference type="Pfam" id="PF13692">
    <property type="entry name" value="Glyco_trans_1_4"/>
    <property type="match status" value="1"/>
</dbReference>
<protein>
    <submittedName>
        <fullName evidence="2">Glycosyltransferase</fullName>
    </submittedName>
</protein>
<feature type="domain" description="Glycosyltransferase subfamily 4-like N-terminal" evidence="1">
    <location>
        <begin position="18"/>
        <end position="188"/>
    </location>
</feature>
<evidence type="ECO:0000313" key="2">
    <source>
        <dbReference type="EMBL" id="KFE70647.1"/>
    </source>
</evidence>
<dbReference type="PANTHER" id="PTHR45947:SF3">
    <property type="entry name" value="SULFOQUINOVOSYL TRANSFERASE SQD2"/>
    <property type="match status" value="1"/>
</dbReference>
<keyword evidence="2" id="KW-0808">Transferase</keyword>
<evidence type="ECO:0000313" key="3">
    <source>
        <dbReference type="Proteomes" id="UP000028725"/>
    </source>
</evidence>
<gene>
    <name evidence="2" type="ORF">DB31_5689</name>
</gene>
<accession>A0A085WSI4</accession>
<dbReference type="Proteomes" id="UP000028725">
    <property type="component" value="Unassembled WGS sequence"/>
</dbReference>
<dbReference type="AlphaFoldDB" id="A0A085WSI4"/>
<dbReference type="CDD" id="cd03801">
    <property type="entry name" value="GT4_PimA-like"/>
    <property type="match status" value="1"/>
</dbReference>
<dbReference type="GO" id="GO:0016757">
    <property type="term" value="F:glycosyltransferase activity"/>
    <property type="evidence" value="ECO:0007669"/>
    <property type="project" value="UniProtKB-ARBA"/>
</dbReference>
<proteinExistence type="predicted"/>
<dbReference type="InterPro" id="IPR050194">
    <property type="entry name" value="Glycosyltransferase_grp1"/>
</dbReference>
<reference evidence="2 3" key="1">
    <citation type="submission" date="2014-04" db="EMBL/GenBank/DDBJ databases">
        <title>Genome assembly of Hyalangium minutum DSM 14724.</title>
        <authorList>
            <person name="Sharma G."/>
            <person name="Subramanian S."/>
        </authorList>
    </citation>
    <scope>NUCLEOTIDE SEQUENCE [LARGE SCALE GENOMIC DNA]</scope>
    <source>
        <strain evidence="2 3">DSM 14724</strain>
    </source>
</reference>
<sequence>MAMRFLVAAQFVPDPNSGSAGSVLAVGQALAARGHSVEYEWLPPERGLLRHPALRRHFEVPTQQLRALARRLKSARYDVVMVSQPQAYLAYELLPSLHPRTLFVNRTHGWEHRLLQAEQRLGYEPQRPLGNRVLSKASAAMTVMACWRTARAAHGLVAPSSRCARFIHDTYGLPEGKVGFIGYGLDQDFLEWPRVEPPVRLPRLLFVGSYLARKGSRLMEEVLPRLAQRFPELEMTFVVHEGAVPEAERVYRPAFGSRLRVREWMPRTELRKLYSEHDVLLFPSLFEGFGKTWLEGMACGLCVVGFDEGGLGDLAEHGREALFCEAGDVAGWERLLVEALEHPERVAELRVRGQTRARGRTWDETAKDTEQFCERLRTERGWS</sequence>
<dbReference type="PANTHER" id="PTHR45947">
    <property type="entry name" value="SULFOQUINOVOSYL TRANSFERASE SQD2"/>
    <property type="match status" value="1"/>
</dbReference>